<feature type="domain" description="AGC-kinase C-terminal" evidence="13">
    <location>
        <begin position="760"/>
        <end position="804"/>
    </location>
</feature>
<evidence type="ECO:0000256" key="9">
    <source>
        <dbReference type="ARBA" id="ARBA00033099"/>
    </source>
</evidence>
<dbReference type="PROSITE" id="PS51285">
    <property type="entry name" value="AGC_KINASE_CTER"/>
    <property type="match status" value="1"/>
</dbReference>
<dbReference type="GO" id="GO:0005524">
    <property type="term" value="F:ATP binding"/>
    <property type="evidence" value="ECO:0007669"/>
    <property type="project" value="UniProtKB-KW"/>
</dbReference>
<evidence type="ECO:0000256" key="6">
    <source>
        <dbReference type="ARBA" id="ARBA00022741"/>
    </source>
</evidence>
<keyword evidence="7 14" id="KW-0418">Kinase</keyword>
<dbReference type="InterPro" id="IPR008271">
    <property type="entry name" value="Ser/Thr_kinase_AS"/>
</dbReference>
<evidence type="ECO:0000313" key="14">
    <source>
        <dbReference type="EMBL" id="OXA55761.1"/>
    </source>
</evidence>
<dbReference type="GO" id="GO:0004674">
    <property type="term" value="F:protein serine/threonine kinase activity"/>
    <property type="evidence" value="ECO:0007669"/>
    <property type="project" value="UniProtKB-KW"/>
</dbReference>
<organism evidence="14 15">
    <name type="scientific">Folsomia candida</name>
    <name type="common">Springtail</name>
    <dbReference type="NCBI Taxonomy" id="158441"/>
    <lineage>
        <taxon>Eukaryota</taxon>
        <taxon>Metazoa</taxon>
        <taxon>Ecdysozoa</taxon>
        <taxon>Arthropoda</taxon>
        <taxon>Hexapoda</taxon>
        <taxon>Collembola</taxon>
        <taxon>Entomobryomorpha</taxon>
        <taxon>Isotomoidea</taxon>
        <taxon>Isotomidae</taxon>
        <taxon>Proisotominae</taxon>
        <taxon>Folsomia</taxon>
    </lineage>
</organism>
<evidence type="ECO:0000256" key="10">
    <source>
        <dbReference type="ARBA" id="ARBA00047899"/>
    </source>
</evidence>
<dbReference type="EMBL" id="LNIX01000004">
    <property type="protein sequence ID" value="OXA55761.1"/>
    <property type="molecule type" value="Genomic_DNA"/>
</dbReference>
<name>A0A226EG52_FOLCA</name>
<keyword evidence="5" id="KW-0808">Transferase</keyword>
<dbReference type="PROSITE" id="PS00108">
    <property type="entry name" value="PROTEIN_KINASE_ST"/>
    <property type="match status" value="1"/>
</dbReference>
<keyword evidence="4" id="KW-0723">Serine/threonine-protein kinase</keyword>
<dbReference type="PROSITE" id="PS50011">
    <property type="entry name" value="PROTEIN_KINASE_DOM"/>
    <property type="match status" value="1"/>
</dbReference>
<dbReference type="STRING" id="158441.A0A226EG52"/>
<comment type="similarity">
    <text evidence="1">Belongs to the protein kinase superfamily. AGC Ser/Thr protein kinase family.</text>
</comment>
<dbReference type="SUPFAM" id="SSF56112">
    <property type="entry name" value="Protein kinase-like (PK-like)"/>
    <property type="match status" value="1"/>
</dbReference>
<reference evidence="14 15" key="1">
    <citation type="submission" date="2015-12" db="EMBL/GenBank/DDBJ databases">
        <title>The genome of Folsomia candida.</title>
        <authorList>
            <person name="Faddeeva A."/>
            <person name="Derks M.F."/>
            <person name="Anvar Y."/>
            <person name="Smit S."/>
            <person name="Van Straalen N."/>
            <person name="Roelofs D."/>
        </authorList>
    </citation>
    <scope>NUCLEOTIDE SEQUENCE [LARGE SCALE GENOMIC DNA]</scope>
    <source>
        <strain evidence="14 15">VU population</strain>
        <tissue evidence="14">Whole body</tissue>
    </source>
</reference>
<evidence type="ECO:0000259" key="12">
    <source>
        <dbReference type="PROSITE" id="PS50011"/>
    </source>
</evidence>
<dbReference type="GO" id="GO:0005634">
    <property type="term" value="C:nucleus"/>
    <property type="evidence" value="ECO:0007669"/>
    <property type="project" value="TreeGrafter"/>
</dbReference>
<evidence type="ECO:0000256" key="8">
    <source>
        <dbReference type="ARBA" id="ARBA00022840"/>
    </source>
</evidence>
<dbReference type="Proteomes" id="UP000198287">
    <property type="component" value="Unassembled WGS sequence"/>
</dbReference>
<dbReference type="Gene3D" id="1.10.510.10">
    <property type="entry name" value="Transferase(Phosphotransferase) domain 1"/>
    <property type="match status" value="2"/>
</dbReference>
<dbReference type="OMA" id="RETPLKM"/>
<evidence type="ECO:0000259" key="13">
    <source>
        <dbReference type="PROSITE" id="PS51285"/>
    </source>
</evidence>
<comment type="catalytic activity">
    <reaction evidence="11">
        <text>L-seryl-[protein] + ATP = O-phospho-L-seryl-[protein] + ADP + H(+)</text>
        <dbReference type="Rhea" id="RHEA:17989"/>
        <dbReference type="Rhea" id="RHEA-COMP:9863"/>
        <dbReference type="Rhea" id="RHEA-COMP:11604"/>
        <dbReference type="ChEBI" id="CHEBI:15378"/>
        <dbReference type="ChEBI" id="CHEBI:29999"/>
        <dbReference type="ChEBI" id="CHEBI:30616"/>
        <dbReference type="ChEBI" id="CHEBI:83421"/>
        <dbReference type="ChEBI" id="CHEBI:456216"/>
        <dbReference type="EC" id="2.7.11.1"/>
    </reaction>
</comment>
<dbReference type="EC" id="2.7.11.1" evidence="2"/>
<comment type="catalytic activity">
    <reaction evidence="10">
        <text>L-threonyl-[protein] + ATP = O-phospho-L-threonyl-[protein] + ADP + H(+)</text>
        <dbReference type="Rhea" id="RHEA:46608"/>
        <dbReference type="Rhea" id="RHEA-COMP:11060"/>
        <dbReference type="Rhea" id="RHEA-COMP:11605"/>
        <dbReference type="ChEBI" id="CHEBI:15378"/>
        <dbReference type="ChEBI" id="CHEBI:30013"/>
        <dbReference type="ChEBI" id="CHEBI:30616"/>
        <dbReference type="ChEBI" id="CHEBI:61977"/>
        <dbReference type="ChEBI" id="CHEBI:456216"/>
        <dbReference type="EC" id="2.7.11.1"/>
    </reaction>
</comment>
<dbReference type="PANTHER" id="PTHR24356">
    <property type="entry name" value="SERINE/THREONINE-PROTEIN KINASE"/>
    <property type="match status" value="1"/>
</dbReference>
<evidence type="ECO:0000256" key="4">
    <source>
        <dbReference type="ARBA" id="ARBA00022527"/>
    </source>
</evidence>
<proteinExistence type="inferred from homology"/>
<evidence type="ECO:0000256" key="1">
    <source>
        <dbReference type="ARBA" id="ARBA00009903"/>
    </source>
</evidence>
<evidence type="ECO:0000313" key="15">
    <source>
        <dbReference type="Proteomes" id="UP000198287"/>
    </source>
</evidence>
<dbReference type="OrthoDB" id="162894at2759"/>
<dbReference type="Pfam" id="PF00069">
    <property type="entry name" value="Pkinase"/>
    <property type="match status" value="2"/>
</dbReference>
<dbReference type="InterPro" id="IPR000961">
    <property type="entry name" value="AGC-kinase_C"/>
</dbReference>
<dbReference type="InterPro" id="IPR050236">
    <property type="entry name" value="Ser_Thr_kinase_AGC"/>
</dbReference>
<dbReference type="InterPro" id="IPR000719">
    <property type="entry name" value="Prot_kinase_dom"/>
</dbReference>
<keyword evidence="8" id="KW-0067">ATP-binding</keyword>
<keyword evidence="6" id="KW-0547">Nucleotide-binding</keyword>
<evidence type="ECO:0000256" key="5">
    <source>
        <dbReference type="ARBA" id="ARBA00022679"/>
    </source>
</evidence>
<dbReference type="InterPro" id="IPR011009">
    <property type="entry name" value="Kinase-like_dom_sf"/>
</dbReference>
<evidence type="ECO:0000256" key="7">
    <source>
        <dbReference type="ARBA" id="ARBA00022777"/>
    </source>
</evidence>
<protein>
    <recommendedName>
        <fullName evidence="3">Serine/threonine-protein kinase greatwall</fullName>
        <ecNumber evidence="2">2.7.11.1</ecNumber>
    </recommendedName>
    <alternativeName>
        <fullName evidence="9">Microtubule-associated serine/threonine-protein kinase-like</fullName>
    </alternativeName>
</protein>
<evidence type="ECO:0000256" key="11">
    <source>
        <dbReference type="ARBA" id="ARBA00048679"/>
    </source>
</evidence>
<gene>
    <name evidence="14" type="ORF">Fcan01_09758</name>
</gene>
<keyword evidence="15" id="KW-1185">Reference proteome</keyword>
<evidence type="ECO:0000256" key="3">
    <source>
        <dbReference type="ARBA" id="ARBA00022148"/>
    </source>
</evidence>
<sequence>MNSALPAPTTNTLLPPSPQHLPGISDFTIIKPISRGAFGKVFLGHRNTSPDTLYAIKAMRKEDLIMKNSVEKVVKERDAQVLAGSSDPFCVKLFYSLQTKNYIYLVMEYCIGGDLKSLLNRMVFFPLKMVAFYVAEIAVALDFLHKNGVVHRDIKPDNLLLDGRGHIKLTDFGLSRVELGSMLSLSPGKMRTCFTPGQIASLKANLTFSKVQFEAGMNVAEITHRTPCASTPRRLRVPLRTLRLQQPPTLEQTPPPKSQMTPLAKTPEFVKQTIFTTGEWSIIHTPKGPKEKRARIEGDDSSFINLSFTSSTSGSPPIPLNKLGLEIMHSSPLQERNRDGADGALMIPNFGGESPVVASCANRDEPSSGSDKNLVFSPEGNFADRSDYHASFSSNDNGCLNNSIVFPSSASGNFSVDFSNYKLDEEGASGHLYYKDENLVPPAIHSTTNLFLHDHRLQSSSSAALKPESLINLDAPPQLNELDKIDESQQGEEDESYHHPRLYHSLGERSPEIGRLCHTEKASIMRHSHFHGFHEFHSNHGRSSRNCNLNLSPPLMMPQLLENIEMKRDHQYHHHNNYASTSLTSFTSGKRKRWTESTSCGKSNLTLAMTLFEINKECSLRMIGLSSVDKSLSMAATAAAINTTPAISGSPNNSVSDKNIIGTPDYLAPELILQQGGGHGAPVDFWSLGVCFYEFAIGILPFNDDSPQEIFKNIVNRRLEFPDDMDPTCQSCIEGLLEIDPTERLNLKTIQGVRFAQLFEGIKWDNLHDMEAPFIPQPDSPTDVGYFAPRNQELNIEISDLSSP</sequence>
<evidence type="ECO:0000256" key="2">
    <source>
        <dbReference type="ARBA" id="ARBA00012513"/>
    </source>
</evidence>
<comment type="caution">
    <text evidence="14">The sequence shown here is derived from an EMBL/GenBank/DDBJ whole genome shotgun (WGS) entry which is preliminary data.</text>
</comment>
<dbReference type="Gene3D" id="3.30.200.20">
    <property type="entry name" value="Phosphorylase Kinase, domain 1"/>
    <property type="match status" value="2"/>
</dbReference>
<dbReference type="GO" id="GO:0035556">
    <property type="term" value="P:intracellular signal transduction"/>
    <property type="evidence" value="ECO:0007669"/>
    <property type="project" value="TreeGrafter"/>
</dbReference>
<feature type="domain" description="Protein kinase" evidence="12">
    <location>
        <begin position="27"/>
        <end position="759"/>
    </location>
</feature>
<accession>A0A226EG52</accession>
<dbReference type="SMART" id="SM00220">
    <property type="entry name" value="S_TKc"/>
    <property type="match status" value="1"/>
</dbReference>
<dbReference type="FunFam" id="3.30.200.20:FF:000550">
    <property type="entry name" value="Serine/threonine-protein kinase greatwall"/>
    <property type="match status" value="1"/>
</dbReference>
<dbReference type="PANTHER" id="PTHR24356:SF1">
    <property type="entry name" value="SERINE_THREONINE-PROTEIN KINASE GREATWALL"/>
    <property type="match status" value="1"/>
</dbReference>
<dbReference type="AlphaFoldDB" id="A0A226EG52"/>